<comment type="caution">
    <text evidence="2">The sequence shown here is derived from an EMBL/GenBank/DDBJ whole genome shotgun (WGS) entry which is preliminary data.</text>
</comment>
<reference evidence="2 3" key="1">
    <citation type="journal article" date="2015" name="Genome Announc.">
        <title>Expanding the biotechnology potential of lactobacilli through comparative genomics of 213 strains and associated genera.</title>
        <authorList>
            <person name="Sun Z."/>
            <person name="Harris H.M."/>
            <person name="McCann A."/>
            <person name="Guo C."/>
            <person name="Argimon S."/>
            <person name="Zhang W."/>
            <person name="Yang X."/>
            <person name="Jeffery I.B."/>
            <person name="Cooney J.C."/>
            <person name="Kagawa T.F."/>
            <person name="Liu W."/>
            <person name="Song Y."/>
            <person name="Salvetti E."/>
            <person name="Wrobel A."/>
            <person name="Rasinkangas P."/>
            <person name="Parkhill J."/>
            <person name="Rea M.C."/>
            <person name="O'Sullivan O."/>
            <person name="Ritari J."/>
            <person name="Douillard F.P."/>
            <person name="Paul Ross R."/>
            <person name="Yang R."/>
            <person name="Briner A.E."/>
            <person name="Felis G.E."/>
            <person name="de Vos W.M."/>
            <person name="Barrangou R."/>
            <person name="Klaenhammer T.R."/>
            <person name="Caufield P.W."/>
            <person name="Cui Y."/>
            <person name="Zhang H."/>
            <person name="O'Toole P.W."/>
        </authorList>
    </citation>
    <scope>NUCLEOTIDE SEQUENCE [LARGE SCALE GENOMIC DNA]</scope>
    <source>
        <strain evidence="2 3">DSM 20314</strain>
    </source>
</reference>
<dbReference type="Pfam" id="PF04397">
    <property type="entry name" value="LytTR"/>
    <property type="match status" value="1"/>
</dbReference>
<name>A0A837RDD8_LACPE</name>
<dbReference type="PANTHER" id="PTHR37299:SF1">
    <property type="entry name" value="STAGE 0 SPORULATION PROTEIN A HOMOLOG"/>
    <property type="match status" value="1"/>
</dbReference>
<evidence type="ECO:0000313" key="3">
    <source>
        <dbReference type="Proteomes" id="UP000051020"/>
    </source>
</evidence>
<evidence type="ECO:0000313" key="2">
    <source>
        <dbReference type="EMBL" id="KRK26791.1"/>
    </source>
</evidence>
<proteinExistence type="predicted"/>
<protein>
    <submittedName>
        <fullName evidence="2">Lyttr family transcriptional regulator</fullName>
    </submittedName>
</protein>
<dbReference type="PANTHER" id="PTHR37299">
    <property type="entry name" value="TRANSCRIPTIONAL REGULATOR-RELATED"/>
    <property type="match status" value="1"/>
</dbReference>
<feature type="domain" description="HTH LytTR-type" evidence="1">
    <location>
        <begin position="51"/>
        <end position="155"/>
    </location>
</feature>
<organism evidence="2 3">
    <name type="scientific">Lactiplantibacillus pentosus DSM 20314</name>
    <dbReference type="NCBI Taxonomy" id="1423791"/>
    <lineage>
        <taxon>Bacteria</taxon>
        <taxon>Bacillati</taxon>
        <taxon>Bacillota</taxon>
        <taxon>Bacilli</taxon>
        <taxon>Lactobacillales</taxon>
        <taxon>Lactobacillaceae</taxon>
        <taxon>Lactiplantibacillus</taxon>
    </lineage>
</organism>
<dbReference type="Proteomes" id="UP000051020">
    <property type="component" value="Unassembled WGS sequence"/>
</dbReference>
<evidence type="ECO:0000259" key="1">
    <source>
        <dbReference type="PROSITE" id="PS50930"/>
    </source>
</evidence>
<dbReference type="Gene3D" id="2.40.50.1020">
    <property type="entry name" value="LytTr DNA-binding domain"/>
    <property type="match status" value="1"/>
</dbReference>
<dbReference type="InterPro" id="IPR007492">
    <property type="entry name" value="LytTR_DNA-bd_dom"/>
</dbReference>
<dbReference type="GO" id="GO:0000156">
    <property type="term" value="F:phosphorelay response regulator activity"/>
    <property type="evidence" value="ECO:0007669"/>
    <property type="project" value="InterPro"/>
</dbReference>
<dbReference type="SMART" id="SM00850">
    <property type="entry name" value="LytTR"/>
    <property type="match status" value="1"/>
</dbReference>
<dbReference type="InterPro" id="IPR046947">
    <property type="entry name" value="LytR-like"/>
</dbReference>
<dbReference type="GO" id="GO:0003677">
    <property type="term" value="F:DNA binding"/>
    <property type="evidence" value="ECO:0007669"/>
    <property type="project" value="InterPro"/>
</dbReference>
<dbReference type="PROSITE" id="PS50930">
    <property type="entry name" value="HTH_LYTTR"/>
    <property type="match status" value="1"/>
</dbReference>
<dbReference type="AlphaFoldDB" id="A0A837RDD8"/>
<accession>A0A837RDD8</accession>
<gene>
    <name evidence="2" type="ORF">FD24_GL001602</name>
</gene>
<sequence length="155" mass="17406">MVNVVHSQFERDEQLAPSQIEVLVKASQLGEPVQALMLYIDQFQTAHPTIIPLKTSEQLMMVKTADIIMADVQQGQLLVNTTAHLIQSKEPLSHLRQRLANLDFVQVSKHAFLNLNHLLSLSDSFSGNMTAVLTNQIRTEVSRKYVKTLMKSLGI</sequence>
<dbReference type="EMBL" id="AZCU01000002">
    <property type="protein sequence ID" value="KRK26791.1"/>
    <property type="molecule type" value="Genomic_DNA"/>
</dbReference>